<keyword evidence="1" id="KW-0732">Signal</keyword>
<evidence type="ECO:0000313" key="2">
    <source>
        <dbReference type="EMBL" id="CUH69467.1"/>
    </source>
</evidence>
<dbReference type="Pfam" id="PF11319">
    <property type="entry name" value="VasI"/>
    <property type="match status" value="1"/>
</dbReference>
<dbReference type="EMBL" id="CYSB01000040">
    <property type="protein sequence ID" value="CUH69467.1"/>
    <property type="molecule type" value="Genomic_DNA"/>
</dbReference>
<name>A0A0P1FMC6_9RHOB</name>
<accession>A0A0P1FMC6</accession>
<evidence type="ECO:0000313" key="3">
    <source>
        <dbReference type="EMBL" id="CUH72870.1"/>
    </source>
</evidence>
<dbReference type="InterPro" id="IPR017738">
    <property type="entry name" value="T6SS-assoc_VCA0118"/>
</dbReference>
<sequence length="201" mass="22029">MKYLAAIAASLSVAASAAYSEECKTIENDLDRLACYDKESGRTAIPEVTINEDAIWSVSTSKSEFKDTTDVIMRVVSDNALGCSRYGETDSAVLIIRCSENTTAMYIVTGCHLTSGHGGYGKVEYRFDEKPAGSRNFNASTDNRALGLWSGSRSIGLVKQMFNADKALFRFTPFNENSVTARFTITGLEEAIKPLRKECGW</sequence>
<proteinExistence type="predicted"/>
<dbReference type="Proteomes" id="UP000051887">
    <property type="component" value="Unassembled WGS sequence"/>
</dbReference>
<dbReference type="AlphaFoldDB" id="A0A0P1FMC6"/>
<keyword evidence="4" id="KW-1185">Reference proteome</keyword>
<feature type="signal peptide" evidence="1">
    <location>
        <begin position="1"/>
        <end position="17"/>
    </location>
</feature>
<feature type="chain" id="PRO_5009792438" evidence="1">
    <location>
        <begin position="18"/>
        <end position="201"/>
    </location>
</feature>
<dbReference type="RefSeq" id="WP_058244045.1">
    <property type="nucleotide sequence ID" value="NZ_CYSB01000040.1"/>
</dbReference>
<gene>
    <name evidence="2" type="ORF">TL5118_03429</name>
    <name evidence="3" type="ORF">TL5120_02669</name>
</gene>
<dbReference type="EMBL" id="CYSC01000035">
    <property type="protein sequence ID" value="CUH72870.1"/>
    <property type="molecule type" value="Genomic_DNA"/>
</dbReference>
<reference evidence="2 4" key="1">
    <citation type="submission" date="2015-09" db="EMBL/GenBank/DDBJ databases">
        <authorList>
            <person name="Rodrigo-Torres L."/>
            <person name="Arahal D.R."/>
        </authorList>
    </citation>
    <scope>NUCLEOTIDE SEQUENCE [LARGE SCALE GENOMIC DNA]</scope>
    <source>
        <strain evidence="2 4">CECT 5118</strain>
    </source>
</reference>
<evidence type="ECO:0000313" key="5">
    <source>
        <dbReference type="Proteomes" id="UP000051887"/>
    </source>
</evidence>
<reference evidence="3 5" key="2">
    <citation type="submission" date="2015-09" db="EMBL/GenBank/DDBJ databases">
        <authorList>
            <consortium name="Swine Surveillance"/>
        </authorList>
    </citation>
    <scope>NUCLEOTIDE SEQUENCE [LARGE SCALE GENOMIC DNA]</scope>
    <source>
        <strain evidence="3 5">5120</strain>
    </source>
</reference>
<organism evidence="3 5">
    <name type="scientific">Thalassovita autumnalis</name>
    <dbReference type="NCBI Taxonomy" id="2072972"/>
    <lineage>
        <taxon>Bacteria</taxon>
        <taxon>Pseudomonadati</taxon>
        <taxon>Pseudomonadota</taxon>
        <taxon>Alphaproteobacteria</taxon>
        <taxon>Rhodobacterales</taxon>
        <taxon>Roseobacteraceae</taxon>
        <taxon>Thalassovita</taxon>
    </lineage>
</organism>
<dbReference type="Proteomes" id="UP000051086">
    <property type="component" value="Unassembled WGS sequence"/>
</dbReference>
<evidence type="ECO:0000256" key="1">
    <source>
        <dbReference type="SAM" id="SignalP"/>
    </source>
</evidence>
<evidence type="ECO:0000313" key="4">
    <source>
        <dbReference type="Proteomes" id="UP000051086"/>
    </source>
</evidence>
<dbReference type="OrthoDB" id="7831428at2"/>
<protein>
    <submittedName>
        <fullName evidence="3">Type VI secretion-associated protein, family</fullName>
    </submittedName>
</protein>